<gene>
    <name evidence="2" type="ORF">MSAN_00700600</name>
</gene>
<evidence type="ECO:0008006" key="4">
    <source>
        <dbReference type="Google" id="ProtNLM"/>
    </source>
</evidence>
<dbReference type="InterPro" id="IPR002634">
    <property type="entry name" value="BolA"/>
</dbReference>
<dbReference type="InterPro" id="IPR045115">
    <property type="entry name" value="BOL2"/>
</dbReference>
<keyword evidence="3" id="KW-1185">Reference proteome</keyword>
<dbReference type="Pfam" id="PF01722">
    <property type="entry name" value="BolA"/>
    <property type="match status" value="1"/>
</dbReference>
<protein>
    <recommendedName>
        <fullName evidence="4">BolA-like protein</fullName>
    </recommendedName>
</protein>
<proteinExistence type="inferred from homology"/>
<dbReference type="InterPro" id="IPR036065">
    <property type="entry name" value="BolA-like_sf"/>
</dbReference>
<dbReference type="SUPFAM" id="SSF82657">
    <property type="entry name" value="BolA-like"/>
    <property type="match status" value="1"/>
</dbReference>
<reference evidence="2" key="1">
    <citation type="submission" date="2020-05" db="EMBL/GenBank/DDBJ databases">
        <title>Mycena genomes resolve the evolution of fungal bioluminescence.</title>
        <authorList>
            <person name="Tsai I.J."/>
        </authorList>
    </citation>
    <scope>NUCLEOTIDE SEQUENCE</scope>
    <source>
        <strain evidence="2">160909Yilan</strain>
    </source>
</reference>
<dbReference type="GO" id="GO:0051537">
    <property type="term" value="F:2 iron, 2 sulfur cluster binding"/>
    <property type="evidence" value="ECO:0007669"/>
    <property type="project" value="InterPro"/>
</dbReference>
<evidence type="ECO:0000313" key="2">
    <source>
        <dbReference type="EMBL" id="KAF7370676.1"/>
    </source>
</evidence>
<dbReference type="AlphaFoldDB" id="A0A8H7DGM0"/>
<dbReference type="OrthoDB" id="4983at2759"/>
<comment type="similarity">
    <text evidence="1">Belongs to the BolA/IbaG family.</text>
</comment>
<name>A0A8H7DGM0_9AGAR</name>
<dbReference type="GO" id="GO:0006879">
    <property type="term" value="P:intracellular iron ion homeostasis"/>
    <property type="evidence" value="ECO:0007669"/>
    <property type="project" value="InterPro"/>
</dbReference>
<organism evidence="2 3">
    <name type="scientific">Mycena sanguinolenta</name>
    <dbReference type="NCBI Taxonomy" id="230812"/>
    <lineage>
        <taxon>Eukaryota</taxon>
        <taxon>Fungi</taxon>
        <taxon>Dikarya</taxon>
        <taxon>Basidiomycota</taxon>
        <taxon>Agaricomycotina</taxon>
        <taxon>Agaricomycetes</taxon>
        <taxon>Agaricomycetidae</taxon>
        <taxon>Agaricales</taxon>
        <taxon>Marasmiineae</taxon>
        <taxon>Mycenaceae</taxon>
        <taxon>Mycena</taxon>
    </lineage>
</organism>
<comment type="caution">
    <text evidence="2">The sequence shown here is derived from an EMBL/GenBank/DDBJ whole genome shotgun (WGS) entry which is preliminary data.</text>
</comment>
<dbReference type="GO" id="GO:0005634">
    <property type="term" value="C:nucleus"/>
    <property type="evidence" value="ECO:0007669"/>
    <property type="project" value="TreeGrafter"/>
</dbReference>
<accession>A0A8H7DGM0</accession>
<dbReference type="PANTHER" id="PTHR12735">
    <property type="entry name" value="BOLA-LIKE PROTEIN-RELATED"/>
    <property type="match status" value="1"/>
</dbReference>
<evidence type="ECO:0000256" key="1">
    <source>
        <dbReference type="RuleBase" id="RU003860"/>
    </source>
</evidence>
<dbReference type="EMBL" id="JACAZH010000004">
    <property type="protein sequence ID" value="KAF7370676.1"/>
    <property type="molecule type" value="Genomic_DNA"/>
</dbReference>
<dbReference type="PANTHER" id="PTHR12735:SF27">
    <property type="entry name" value="BOLA-LIKE PROTEIN 2"/>
    <property type="match status" value="1"/>
</dbReference>
<dbReference type="GO" id="GO:0005829">
    <property type="term" value="C:cytosol"/>
    <property type="evidence" value="ECO:0007669"/>
    <property type="project" value="TreeGrafter"/>
</dbReference>
<dbReference type="Proteomes" id="UP000623467">
    <property type="component" value="Unassembled WGS sequence"/>
</dbReference>
<evidence type="ECO:0000313" key="3">
    <source>
        <dbReference type="Proteomes" id="UP000623467"/>
    </source>
</evidence>
<sequence length="89" mass="10119">MPIDTANLEAAIRNSLNCTHIEIEDQSNGCGENYAILLVSEDFEGKSTLMRHRWINQLLKDEISQMHAFSQKTFTPKQYEIHLAKGVQG</sequence>
<dbReference type="Gene3D" id="3.10.20.90">
    <property type="entry name" value="Phosphatidylinositol 3-kinase Catalytic Subunit, Chain A, domain 1"/>
    <property type="match status" value="1"/>
</dbReference>
<dbReference type="GO" id="GO:0051604">
    <property type="term" value="P:protein maturation"/>
    <property type="evidence" value="ECO:0007669"/>
    <property type="project" value="InterPro"/>
</dbReference>
<dbReference type="PIRSF" id="PIRSF003113">
    <property type="entry name" value="BolA"/>
    <property type="match status" value="1"/>
</dbReference>